<dbReference type="Pfam" id="PF12680">
    <property type="entry name" value="SnoaL_2"/>
    <property type="match status" value="1"/>
</dbReference>
<dbReference type="AlphaFoldDB" id="A0A916YU07"/>
<proteinExistence type="predicted"/>
<comment type="caution">
    <text evidence="2">The sequence shown here is derived from an EMBL/GenBank/DDBJ whole genome shotgun (WGS) entry which is preliminary data.</text>
</comment>
<dbReference type="RefSeq" id="WP_229750167.1">
    <property type="nucleotide sequence ID" value="NZ_BMHP01000001.1"/>
</dbReference>
<reference evidence="2" key="1">
    <citation type="journal article" date="2014" name="Int. J. Syst. Evol. Microbiol.">
        <title>Complete genome sequence of Corynebacterium casei LMG S-19264T (=DSM 44701T), isolated from a smear-ripened cheese.</title>
        <authorList>
            <consortium name="US DOE Joint Genome Institute (JGI-PGF)"/>
            <person name="Walter F."/>
            <person name="Albersmeier A."/>
            <person name="Kalinowski J."/>
            <person name="Ruckert C."/>
        </authorList>
    </citation>
    <scope>NUCLEOTIDE SEQUENCE</scope>
    <source>
        <strain evidence="2">CGMCC 1.15178</strain>
    </source>
</reference>
<organism evidence="2 3">
    <name type="scientific">Paenibacillus nasutitermitis</name>
    <dbReference type="NCBI Taxonomy" id="1652958"/>
    <lineage>
        <taxon>Bacteria</taxon>
        <taxon>Bacillati</taxon>
        <taxon>Bacillota</taxon>
        <taxon>Bacilli</taxon>
        <taxon>Bacillales</taxon>
        <taxon>Paenibacillaceae</taxon>
        <taxon>Paenibacillus</taxon>
    </lineage>
</organism>
<dbReference type="InterPro" id="IPR037401">
    <property type="entry name" value="SnoaL-like"/>
</dbReference>
<accession>A0A916YU07</accession>
<reference evidence="2" key="2">
    <citation type="submission" date="2020-09" db="EMBL/GenBank/DDBJ databases">
        <authorList>
            <person name="Sun Q."/>
            <person name="Zhou Y."/>
        </authorList>
    </citation>
    <scope>NUCLEOTIDE SEQUENCE</scope>
    <source>
        <strain evidence="2">CGMCC 1.15178</strain>
    </source>
</reference>
<keyword evidence="3" id="KW-1185">Reference proteome</keyword>
<feature type="domain" description="SnoaL-like" evidence="1">
    <location>
        <begin position="25"/>
        <end position="127"/>
    </location>
</feature>
<protein>
    <recommendedName>
        <fullName evidence="1">SnoaL-like domain-containing protein</fullName>
    </recommendedName>
</protein>
<dbReference type="Proteomes" id="UP000612456">
    <property type="component" value="Unassembled WGS sequence"/>
</dbReference>
<name>A0A916YU07_9BACL</name>
<dbReference type="InterPro" id="IPR032710">
    <property type="entry name" value="NTF2-like_dom_sf"/>
</dbReference>
<dbReference type="Gene3D" id="3.10.450.50">
    <property type="match status" value="1"/>
</dbReference>
<sequence>MMKDNYTGQPNGRDVKTSPCSRAFQAFRSAFEDGDTTDFLALAAEEFHFSIPLPYDDWKDKQVGKQRFKELVSFEREVLRVKLTPLIVLYDLHVGVVVFQAEGTLNKQPYRNELTVVFEFEGDQIKSFKEFVGMPLKSYEN</sequence>
<evidence type="ECO:0000313" key="2">
    <source>
        <dbReference type="EMBL" id="GGD61195.1"/>
    </source>
</evidence>
<dbReference type="EMBL" id="BMHP01000001">
    <property type="protein sequence ID" value="GGD61195.1"/>
    <property type="molecule type" value="Genomic_DNA"/>
</dbReference>
<dbReference type="SUPFAM" id="SSF54427">
    <property type="entry name" value="NTF2-like"/>
    <property type="match status" value="1"/>
</dbReference>
<evidence type="ECO:0000313" key="3">
    <source>
        <dbReference type="Proteomes" id="UP000612456"/>
    </source>
</evidence>
<evidence type="ECO:0000259" key="1">
    <source>
        <dbReference type="Pfam" id="PF12680"/>
    </source>
</evidence>
<gene>
    <name evidence="2" type="ORF">GCM10010911_18810</name>
</gene>